<evidence type="ECO:0000256" key="7">
    <source>
        <dbReference type="ARBA" id="ARBA00040545"/>
    </source>
</evidence>
<dbReference type="InterPro" id="IPR001753">
    <property type="entry name" value="Enoyl-CoA_hydra/iso"/>
</dbReference>
<evidence type="ECO:0000256" key="4">
    <source>
        <dbReference type="ARBA" id="ARBA00023098"/>
    </source>
</evidence>
<accession>A0A1I8PMP7</accession>
<proteinExistence type="predicted"/>
<evidence type="ECO:0000256" key="5">
    <source>
        <dbReference type="ARBA" id="ARBA00023128"/>
    </source>
</evidence>
<dbReference type="VEuPathDB" id="VectorBase:SCAU009458"/>
<gene>
    <name evidence="8" type="primary">106084333</name>
</gene>
<protein>
    <recommendedName>
        <fullName evidence="7">Enoyl-CoA hydratase domain-containing protein 3, mitochondrial</fullName>
    </recommendedName>
</protein>
<evidence type="ECO:0000256" key="6">
    <source>
        <dbReference type="ARBA" id="ARBA00037410"/>
    </source>
</evidence>
<evidence type="ECO:0000256" key="1">
    <source>
        <dbReference type="ARBA" id="ARBA00004173"/>
    </source>
</evidence>
<comment type="function">
    <text evidence="6">May play a role in fatty acid biosynthesis and insulin sensitivity.</text>
</comment>
<dbReference type="OrthoDB" id="2139957at2759"/>
<dbReference type="InterPro" id="IPR014748">
    <property type="entry name" value="Enoyl-CoA_hydra_C"/>
</dbReference>
<dbReference type="EnsemblMetazoa" id="SCAU009458-RC">
    <property type="protein sequence ID" value="SCAU009458-PC"/>
    <property type="gene ID" value="SCAU009458"/>
</dbReference>
<dbReference type="CDD" id="cd06558">
    <property type="entry name" value="crotonase-like"/>
    <property type="match status" value="1"/>
</dbReference>
<comment type="subcellular location">
    <subcellularLocation>
        <location evidence="1">Mitochondrion</location>
    </subcellularLocation>
</comment>
<dbReference type="GO" id="GO:0005739">
    <property type="term" value="C:mitochondrion"/>
    <property type="evidence" value="ECO:0007669"/>
    <property type="project" value="UniProtKB-SubCell"/>
</dbReference>
<dbReference type="Gene3D" id="1.10.12.10">
    <property type="entry name" value="Lyase 2-enoyl-coa Hydratase, Chain A, domain 2"/>
    <property type="match status" value="1"/>
</dbReference>
<evidence type="ECO:0000256" key="2">
    <source>
        <dbReference type="ARBA" id="ARBA00022832"/>
    </source>
</evidence>
<reference evidence="8" key="1">
    <citation type="submission" date="2020-05" db="UniProtKB">
        <authorList>
            <consortium name="EnsemblMetazoa"/>
        </authorList>
    </citation>
    <scope>IDENTIFICATION</scope>
    <source>
        <strain evidence="8">USDA</strain>
    </source>
</reference>
<dbReference type="Pfam" id="PF00378">
    <property type="entry name" value="ECH_1"/>
    <property type="match status" value="1"/>
</dbReference>
<keyword evidence="4" id="KW-0443">Lipid metabolism</keyword>
<dbReference type="PANTHER" id="PTHR43602:SF1">
    <property type="entry name" value="ENOYL-COA HYDRATASE DOMAIN-CONTAINING PROTEIN 3, MITOCHONDRIAL"/>
    <property type="match status" value="1"/>
</dbReference>
<evidence type="ECO:0000313" key="8">
    <source>
        <dbReference type="EnsemblMetazoa" id="SCAU009458-PC"/>
    </source>
</evidence>
<name>A0A1I8PMP7_STOCA</name>
<keyword evidence="2" id="KW-0276">Fatty acid metabolism</keyword>
<dbReference type="Gene3D" id="3.90.226.10">
    <property type="entry name" value="2-enoyl-CoA Hydratase, Chain A, domain 1"/>
    <property type="match status" value="1"/>
</dbReference>
<evidence type="ECO:0000313" key="9">
    <source>
        <dbReference type="Proteomes" id="UP000095300"/>
    </source>
</evidence>
<keyword evidence="5" id="KW-0496">Mitochondrion</keyword>
<dbReference type="GO" id="GO:0016836">
    <property type="term" value="F:hydro-lyase activity"/>
    <property type="evidence" value="ECO:0007669"/>
    <property type="project" value="TreeGrafter"/>
</dbReference>
<dbReference type="PANTHER" id="PTHR43602">
    <property type="match status" value="1"/>
</dbReference>
<dbReference type="STRING" id="35570.A0A1I8PMP7"/>
<dbReference type="Proteomes" id="UP000095300">
    <property type="component" value="Unassembled WGS sequence"/>
</dbReference>
<organism evidence="8 9">
    <name type="scientific">Stomoxys calcitrans</name>
    <name type="common">Stable fly</name>
    <name type="synonym">Conops calcitrans</name>
    <dbReference type="NCBI Taxonomy" id="35570"/>
    <lineage>
        <taxon>Eukaryota</taxon>
        <taxon>Metazoa</taxon>
        <taxon>Ecdysozoa</taxon>
        <taxon>Arthropoda</taxon>
        <taxon>Hexapoda</taxon>
        <taxon>Insecta</taxon>
        <taxon>Pterygota</taxon>
        <taxon>Neoptera</taxon>
        <taxon>Endopterygota</taxon>
        <taxon>Diptera</taxon>
        <taxon>Brachycera</taxon>
        <taxon>Muscomorpha</taxon>
        <taxon>Muscoidea</taxon>
        <taxon>Muscidae</taxon>
        <taxon>Stomoxys</taxon>
    </lineage>
</organism>
<dbReference type="GO" id="GO:0006631">
    <property type="term" value="P:fatty acid metabolic process"/>
    <property type="evidence" value="ECO:0007669"/>
    <property type="project" value="UniProtKB-KW"/>
</dbReference>
<dbReference type="InterPro" id="IPR052377">
    <property type="entry name" value="Mitochondrial_ECH-domain"/>
</dbReference>
<dbReference type="SUPFAM" id="SSF52096">
    <property type="entry name" value="ClpP/crotonase"/>
    <property type="match status" value="1"/>
</dbReference>
<evidence type="ECO:0000256" key="3">
    <source>
        <dbReference type="ARBA" id="ARBA00022946"/>
    </source>
</evidence>
<dbReference type="AlphaFoldDB" id="A0A1I8PMP7"/>
<dbReference type="InterPro" id="IPR029045">
    <property type="entry name" value="ClpP/crotonase-like_dom_sf"/>
</dbReference>
<sequence>MLSHRFLLNRTSLSAVANNLCAFKSAMSMSNFKMSNSSAPTQRHTSQYCQISESDGIREICLNEPKTRNTLSLGMMKEILSALTQSWDDKQLRCIVISSTGPIWSSGHDLKELLPERGEDQQKAIFDKLTEIIFSIRKAPVPVMAKVNGTVAAGGVQLVASCDIVICSDKSSFITPSANFGVFASTPAIAMSRIMSHSKCLDMLMTGHPITARDAYIQGMVSRVVPESELDNEIVKITNAIKEKSRAVLALGKEFFYKQLELSIEEAYKLGSLKMTENLKLSDSQEGVKSFMEKRKPVWSHL</sequence>
<keyword evidence="3" id="KW-0809">Transit peptide</keyword>
<keyword evidence="9" id="KW-1185">Reference proteome</keyword>